<proteinExistence type="predicted"/>
<sequence length="75" mass="8846">MSSLSALSLLYRAKVKPGDKRINGLFLFAVESNFEEDPKKVQILRIYRFILTRLNFKTSYNNRYHDTWPITLPPI</sequence>
<organism evidence="1 2">
    <name type="scientific">Caenorhabditis tropicalis</name>
    <dbReference type="NCBI Taxonomy" id="1561998"/>
    <lineage>
        <taxon>Eukaryota</taxon>
        <taxon>Metazoa</taxon>
        <taxon>Ecdysozoa</taxon>
        <taxon>Nematoda</taxon>
        <taxon>Chromadorea</taxon>
        <taxon>Rhabditida</taxon>
        <taxon>Rhabditina</taxon>
        <taxon>Rhabditomorpha</taxon>
        <taxon>Rhabditoidea</taxon>
        <taxon>Rhabditidae</taxon>
        <taxon>Peloderinae</taxon>
        <taxon>Caenorhabditis</taxon>
    </lineage>
</organism>
<evidence type="ECO:0000313" key="1">
    <source>
        <dbReference type="Proteomes" id="UP000095282"/>
    </source>
</evidence>
<accession>A0A1I7V2W1</accession>
<dbReference type="WBParaSite" id="Csp11.Scaffold630.g21842.t1">
    <property type="protein sequence ID" value="Csp11.Scaffold630.g21842.t1"/>
    <property type="gene ID" value="Csp11.Scaffold630.g21842"/>
</dbReference>
<dbReference type="AlphaFoldDB" id="A0A1I7V2W1"/>
<keyword evidence="1" id="KW-1185">Reference proteome</keyword>
<protein>
    <submittedName>
        <fullName evidence="2">Uncharacterized protein</fullName>
    </submittedName>
</protein>
<name>A0A1I7V2W1_9PELO</name>
<dbReference type="Proteomes" id="UP000095282">
    <property type="component" value="Unplaced"/>
</dbReference>
<evidence type="ECO:0000313" key="2">
    <source>
        <dbReference type="WBParaSite" id="Csp11.Scaffold630.g21842.t1"/>
    </source>
</evidence>
<reference evidence="2" key="1">
    <citation type="submission" date="2016-11" db="UniProtKB">
        <authorList>
            <consortium name="WormBaseParasite"/>
        </authorList>
    </citation>
    <scope>IDENTIFICATION</scope>
</reference>